<gene>
    <name evidence="2" type="ORF">JJQ60_11710</name>
</gene>
<sequence>MKTIIQYIKLMERIDQFVRLQATGEPEEFAQRLGISKATLYRTIKTMKELNAPLEYDITLRSFIYRESVGFKFGFYETDLSHNPRILNKFF</sequence>
<protein>
    <submittedName>
        <fullName evidence="2">HTH domain-containing protein</fullName>
    </submittedName>
</protein>
<evidence type="ECO:0000313" key="2">
    <source>
        <dbReference type="EMBL" id="MBL0684186.1"/>
    </source>
</evidence>
<dbReference type="RefSeq" id="WP_201919938.1">
    <property type="nucleotide sequence ID" value="NZ_BAABAX010000003.1"/>
</dbReference>
<name>A0A936ZXP0_9FLAO</name>
<feature type="domain" description="Helix-turn-helix type 11" evidence="1">
    <location>
        <begin position="27"/>
        <end position="55"/>
    </location>
</feature>
<dbReference type="AlphaFoldDB" id="A0A936ZXP0"/>
<reference evidence="2" key="1">
    <citation type="submission" date="2021-01" db="EMBL/GenBank/DDBJ databases">
        <authorList>
            <person name="Zhong Y.L."/>
        </authorList>
    </citation>
    <scope>NUCLEOTIDE SEQUENCE</scope>
    <source>
        <strain evidence="2">KCTC 23302</strain>
    </source>
</reference>
<comment type="caution">
    <text evidence="2">The sequence shown here is derived from an EMBL/GenBank/DDBJ whole genome shotgun (WGS) entry which is preliminary data.</text>
</comment>
<keyword evidence="3" id="KW-1185">Reference proteome</keyword>
<evidence type="ECO:0000259" key="1">
    <source>
        <dbReference type="Pfam" id="PF08279"/>
    </source>
</evidence>
<evidence type="ECO:0000313" key="3">
    <source>
        <dbReference type="Proteomes" id="UP000651057"/>
    </source>
</evidence>
<dbReference type="EMBL" id="JAERQJ010000004">
    <property type="protein sequence ID" value="MBL0684186.1"/>
    <property type="molecule type" value="Genomic_DNA"/>
</dbReference>
<dbReference type="Proteomes" id="UP000651057">
    <property type="component" value="Unassembled WGS sequence"/>
</dbReference>
<dbReference type="Pfam" id="PF08279">
    <property type="entry name" value="HTH_11"/>
    <property type="match status" value="1"/>
</dbReference>
<proteinExistence type="predicted"/>
<accession>A0A936ZXP0</accession>
<dbReference type="InterPro" id="IPR013196">
    <property type="entry name" value="HTH_11"/>
</dbReference>
<organism evidence="2 3">
    <name type="scientific">Aquimarina mytili</name>
    <dbReference type="NCBI Taxonomy" id="874423"/>
    <lineage>
        <taxon>Bacteria</taxon>
        <taxon>Pseudomonadati</taxon>
        <taxon>Bacteroidota</taxon>
        <taxon>Flavobacteriia</taxon>
        <taxon>Flavobacteriales</taxon>
        <taxon>Flavobacteriaceae</taxon>
        <taxon>Aquimarina</taxon>
    </lineage>
</organism>